<dbReference type="OrthoDB" id="2145680at2759"/>
<keyword evidence="1" id="KW-0677">Repeat</keyword>
<dbReference type="InterPro" id="IPR007122">
    <property type="entry name" value="Villin/Gelsolin"/>
</dbReference>
<dbReference type="GO" id="GO:0051014">
    <property type="term" value="P:actin filament severing"/>
    <property type="evidence" value="ECO:0007669"/>
    <property type="project" value="TreeGrafter"/>
</dbReference>
<dbReference type="PANTHER" id="PTHR11977:SF51">
    <property type="entry name" value="PROTEIN FLIGHTLESS-1 HOMOLOG"/>
    <property type="match status" value="1"/>
</dbReference>
<reference evidence="3 4" key="1">
    <citation type="submission" date="2016-08" db="EMBL/GenBank/DDBJ databases">
        <title>A Parts List for Fungal Cellulosomes Revealed by Comparative Genomics.</title>
        <authorList>
            <consortium name="DOE Joint Genome Institute"/>
            <person name="Haitjema C.H."/>
            <person name="Gilmore S.P."/>
            <person name="Henske J.K."/>
            <person name="Solomon K.V."/>
            <person name="De Groot R."/>
            <person name="Kuo A."/>
            <person name="Mondo S.J."/>
            <person name="Salamov A.A."/>
            <person name="Labutti K."/>
            <person name="Zhao Z."/>
            <person name="Chiniquy J."/>
            <person name="Barry K."/>
            <person name="Brewer H.M."/>
            <person name="Purvine S.O."/>
            <person name="Wright A.T."/>
            <person name="Boxma B."/>
            <person name="Van Alen T."/>
            <person name="Hackstein J.H."/>
            <person name="Baker S.E."/>
            <person name="Grigoriev I.V."/>
            <person name="O'Malley M.A."/>
        </authorList>
    </citation>
    <scope>NUCLEOTIDE SEQUENCE [LARGE SCALE GENOMIC DNA]</scope>
    <source>
        <strain evidence="3 4">G1</strain>
    </source>
</reference>
<keyword evidence="4" id="KW-1185">Reference proteome</keyword>
<name>A0A1Y2ETL2_9FUNG</name>
<dbReference type="Proteomes" id="UP000193920">
    <property type="component" value="Unassembled WGS sequence"/>
</dbReference>
<feature type="region of interest" description="Disordered" evidence="2">
    <location>
        <begin position="1"/>
        <end position="102"/>
    </location>
</feature>
<comment type="caution">
    <text evidence="3">The sequence shown here is derived from an EMBL/GenBank/DDBJ whole genome shotgun (WGS) entry which is preliminary data.</text>
</comment>
<dbReference type="STRING" id="1754190.A0A1Y2ETL2"/>
<protein>
    <recommendedName>
        <fullName evidence="5">Gelsolin-like domain-containing protein</fullName>
    </recommendedName>
</protein>
<dbReference type="Gene3D" id="3.40.20.10">
    <property type="entry name" value="Severin"/>
    <property type="match status" value="2"/>
</dbReference>
<accession>A0A1Y2ETL2</accession>
<dbReference type="SMART" id="SM00262">
    <property type="entry name" value="GEL"/>
    <property type="match status" value="1"/>
</dbReference>
<dbReference type="GO" id="GO:0015629">
    <property type="term" value="C:actin cytoskeleton"/>
    <property type="evidence" value="ECO:0007669"/>
    <property type="project" value="TreeGrafter"/>
</dbReference>
<dbReference type="GO" id="GO:0005546">
    <property type="term" value="F:phosphatidylinositol-4,5-bisphosphate binding"/>
    <property type="evidence" value="ECO:0007669"/>
    <property type="project" value="TreeGrafter"/>
</dbReference>
<feature type="compositionally biased region" description="Polar residues" evidence="2">
    <location>
        <begin position="136"/>
        <end position="156"/>
    </location>
</feature>
<sequence>MGESEKNSSKIIDNKDNSLISNASKKSFTGSNTENITSPNNIQNQNVTPKKPSPNKENNSSPKKNETIASIKINENPSNISLKTPETQKDSKINHLSPIIDDSPLQKTKNLVNKWELVKEDNKKSAEASKFESNKIQKTSIPSKNASSNFTPISDFSKSENDKKSISQDETKITDYIPEITKKFSMKEKRLRETIKTFNQSYNTANIDLKDFERKFVTVKPIIKEKRVYLEDVDGEDKVQRSKRVKVSELRSSNNTSIWHIINSSIFSLKDILNKPKPVQNPEDEDVKGIANESIIITPTVKHQEVIEPVRLNEMTCLNIFNPSANKSTIPLLLRLRKGSSSNGENINSLNMFAKSNTKPEWINKLYMVISNESKIPKLFDVPVHWTSLSSQMVYILDLSGEALIQFNGSNSFDGDRDYAQRISKRISLNDNVPDIFEIDQEKSYNNKSVPLKLFWKALELDNYSEEERETIITKNDTLNLSTTLIKNKKKIDIERAIYIYRINEQTHSLDLIHNGSFPTCRCLNSNVSMIFDFVGEVYLWQGKNSSLNARSKGIKFAQKIFHDYSRPSWASLKKINEGHEPILFQEKFIDSYLFF</sequence>
<dbReference type="EMBL" id="MCOG01000027">
    <property type="protein sequence ID" value="ORY74908.1"/>
    <property type="molecule type" value="Genomic_DNA"/>
</dbReference>
<evidence type="ECO:0000313" key="4">
    <source>
        <dbReference type="Proteomes" id="UP000193920"/>
    </source>
</evidence>
<evidence type="ECO:0000256" key="2">
    <source>
        <dbReference type="SAM" id="MobiDB-lite"/>
    </source>
</evidence>
<dbReference type="AlphaFoldDB" id="A0A1Y2ETL2"/>
<organism evidence="3 4">
    <name type="scientific">Neocallimastix californiae</name>
    <dbReference type="NCBI Taxonomy" id="1754190"/>
    <lineage>
        <taxon>Eukaryota</taxon>
        <taxon>Fungi</taxon>
        <taxon>Fungi incertae sedis</taxon>
        <taxon>Chytridiomycota</taxon>
        <taxon>Chytridiomycota incertae sedis</taxon>
        <taxon>Neocallimastigomycetes</taxon>
        <taxon>Neocallimastigales</taxon>
        <taxon>Neocallimastigaceae</taxon>
        <taxon>Neocallimastix</taxon>
    </lineage>
</organism>
<feature type="compositionally biased region" description="Polar residues" evidence="2">
    <location>
        <begin position="73"/>
        <end position="85"/>
    </location>
</feature>
<feature type="compositionally biased region" description="Basic and acidic residues" evidence="2">
    <location>
        <begin position="1"/>
        <end position="16"/>
    </location>
</feature>
<evidence type="ECO:0000256" key="1">
    <source>
        <dbReference type="ARBA" id="ARBA00022737"/>
    </source>
</evidence>
<proteinExistence type="predicted"/>
<feature type="region of interest" description="Disordered" evidence="2">
    <location>
        <begin position="122"/>
        <end position="167"/>
    </location>
</feature>
<feature type="compositionally biased region" description="Polar residues" evidence="2">
    <location>
        <begin position="17"/>
        <end position="48"/>
    </location>
</feature>
<evidence type="ECO:0008006" key="5">
    <source>
        <dbReference type="Google" id="ProtNLM"/>
    </source>
</evidence>
<dbReference type="PANTHER" id="PTHR11977">
    <property type="entry name" value="VILLIN"/>
    <property type="match status" value="1"/>
</dbReference>
<evidence type="ECO:0000313" key="3">
    <source>
        <dbReference type="EMBL" id="ORY74908.1"/>
    </source>
</evidence>
<dbReference type="GO" id="GO:0008154">
    <property type="term" value="P:actin polymerization or depolymerization"/>
    <property type="evidence" value="ECO:0007669"/>
    <property type="project" value="TreeGrafter"/>
</dbReference>
<dbReference type="SUPFAM" id="SSF55753">
    <property type="entry name" value="Actin depolymerizing proteins"/>
    <property type="match status" value="1"/>
</dbReference>
<dbReference type="GO" id="GO:0051015">
    <property type="term" value="F:actin filament binding"/>
    <property type="evidence" value="ECO:0007669"/>
    <property type="project" value="InterPro"/>
</dbReference>
<dbReference type="GO" id="GO:0005737">
    <property type="term" value="C:cytoplasm"/>
    <property type="evidence" value="ECO:0007669"/>
    <property type="project" value="TreeGrafter"/>
</dbReference>
<feature type="compositionally biased region" description="Basic and acidic residues" evidence="2">
    <location>
        <begin position="157"/>
        <end position="167"/>
    </location>
</feature>
<dbReference type="InterPro" id="IPR029006">
    <property type="entry name" value="ADF-H/Gelsolin-like_dom_sf"/>
</dbReference>
<feature type="compositionally biased region" description="Basic and acidic residues" evidence="2">
    <location>
        <begin position="122"/>
        <end position="135"/>
    </location>
</feature>
<gene>
    <name evidence="3" type="ORF">LY90DRAFT_666040</name>
</gene>
<dbReference type="GO" id="GO:0051016">
    <property type="term" value="P:barbed-end actin filament capping"/>
    <property type="evidence" value="ECO:0007669"/>
    <property type="project" value="TreeGrafter"/>
</dbReference>